<protein>
    <submittedName>
        <fullName evidence="2">Uncharacterized protein</fullName>
    </submittedName>
</protein>
<gene>
    <name evidence="2" type="ORF">Q9L58_010365</name>
</gene>
<sequence length="366" mass="39651">MATLVSTMVSFTGVQNEQTTTLKTFAKIIAEVHHFKTQCSSNIIALMKELNAFQATIKSLTDRITVLETAPSSAPPSSQDTSAGLSDQILARTARIKVLETAPAPSPRVPLHHRPPSSKGNWWSPATQPPPTTITNDTILASVNKALKTTSVRFILARRSLKGNLVLLTAPANKASEAIDHGDAIASCLKNLGCTPTLMRSNATWTSFLVHNIPTSTTAEEVATAIQLNCPSLTICRHPRWLPIEDKQKEKTHSSMGITLPRQLTLANLGLTSLAISNWPLKPPSLEEQRYQPQTSQPPAPSPKESGEPLISGDIPTGAPETNEDMEEFAKVDGEKENFIRTSVQTSTNTRTTLKGHNPRPTTCFG</sequence>
<feature type="region of interest" description="Disordered" evidence="1">
    <location>
        <begin position="104"/>
        <end position="134"/>
    </location>
</feature>
<proteinExistence type="predicted"/>
<comment type="caution">
    <text evidence="2">The sequence shown here is derived from an EMBL/GenBank/DDBJ whole genome shotgun (WGS) entry which is preliminary data.</text>
</comment>
<organism evidence="2 3">
    <name type="scientific">Discina gigas</name>
    <dbReference type="NCBI Taxonomy" id="1032678"/>
    <lineage>
        <taxon>Eukaryota</taxon>
        <taxon>Fungi</taxon>
        <taxon>Dikarya</taxon>
        <taxon>Ascomycota</taxon>
        <taxon>Pezizomycotina</taxon>
        <taxon>Pezizomycetes</taxon>
        <taxon>Pezizales</taxon>
        <taxon>Discinaceae</taxon>
        <taxon>Discina</taxon>
    </lineage>
</organism>
<dbReference type="EMBL" id="JBBBZM010000384">
    <property type="protein sequence ID" value="KAL0630781.1"/>
    <property type="molecule type" value="Genomic_DNA"/>
</dbReference>
<evidence type="ECO:0000256" key="1">
    <source>
        <dbReference type="SAM" id="MobiDB-lite"/>
    </source>
</evidence>
<evidence type="ECO:0000313" key="2">
    <source>
        <dbReference type="EMBL" id="KAL0630781.1"/>
    </source>
</evidence>
<accession>A0ABR3G4Q3</accession>
<name>A0ABR3G4Q3_9PEZI</name>
<dbReference type="Proteomes" id="UP001447188">
    <property type="component" value="Unassembled WGS sequence"/>
</dbReference>
<feature type="region of interest" description="Disordered" evidence="1">
    <location>
        <begin position="285"/>
        <end position="366"/>
    </location>
</feature>
<feature type="compositionally biased region" description="Low complexity" evidence="1">
    <location>
        <begin position="341"/>
        <end position="353"/>
    </location>
</feature>
<evidence type="ECO:0000313" key="3">
    <source>
        <dbReference type="Proteomes" id="UP001447188"/>
    </source>
</evidence>
<reference evidence="2 3" key="1">
    <citation type="submission" date="2024-02" db="EMBL/GenBank/DDBJ databases">
        <title>Discinaceae phylogenomics.</title>
        <authorList>
            <person name="Dirks A.C."/>
            <person name="James T.Y."/>
        </authorList>
    </citation>
    <scope>NUCLEOTIDE SEQUENCE [LARGE SCALE GENOMIC DNA]</scope>
    <source>
        <strain evidence="2 3">ACD0624</strain>
    </source>
</reference>
<feature type="compositionally biased region" description="Basic and acidic residues" evidence="1">
    <location>
        <begin position="328"/>
        <end position="339"/>
    </location>
</feature>
<keyword evidence="3" id="KW-1185">Reference proteome</keyword>